<gene>
    <name evidence="1" type="ORF">ANACOL_00327</name>
</gene>
<comment type="caution">
    <text evidence="1">The sequence shown here is derived from an EMBL/GenBank/DDBJ whole genome shotgun (WGS) entry which is preliminary data.</text>
</comment>
<organism evidence="1 2">
    <name type="scientific">Anaerotruncus colihominis DSM 17241</name>
    <dbReference type="NCBI Taxonomy" id="445972"/>
    <lineage>
        <taxon>Bacteria</taxon>
        <taxon>Bacillati</taxon>
        <taxon>Bacillota</taxon>
        <taxon>Clostridia</taxon>
        <taxon>Eubacteriales</taxon>
        <taxon>Oscillospiraceae</taxon>
        <taxon>Anaerotruncus</taxon>
    </lineage>
</organism>
<evidence type="ECO:0000313" key="1">
    <source>
        <dbReference type="EMBL" id="EDS12776.1"/>
    </source>
</evidence>
<protein>
    <submittedName>
        <fullName evidence="1">Uncharacterized protein</fullName>
    </submittedName>
</protein>
<dbReference type="AlphaFoldDB" id="B0P6F1"/>
<reference evidence="1" key="1">
    <citation type="submission" date="2007-11" db="EMBL/GenBank/DDBJ databases">
        <authorList>
            <person name="Fulton L."/>
            <person name="Clifton S."/>
            <person name="Fulton B."/>
            <person name="Xu J."/>
            <person name="Minx P."/>
            <person name="Pepin K.H."/>
            <person name="Johnson M."/>
            <person name="Thiruvilangam P."/>
            <person name="Bhonagiri V."/>
            <person name="Nash W.E."/>
            <person name="Mardis E.R."/>
            <person name="Wilson R.K."/>
        </authorList>
    </citation>
    <scope>NUCLEOTIDE SEQUENCE [LARGE SCALE GENOMIC DNA]</scope>
    <source>
        <strain evidence="1">DSM 17241</strain>
    </source>
</reference>
<reference evidence="1" key="2">
    <citation type="submission" date="2013-09" db="EMBL/GenBank/DDBJ databases">
        <title>Draft genome sequence of Anaerotruncus colihominis(DSM 17241).</title>
        <authorList>
            <person name="Sudarsanam P."/>
            <person name="Ley R."/>
            <person name="Guruge J."/>
            <person name="Turnbaugh P.J."/>
            <person name="Mahowald M."/>
            <person name="Liep D."/>
            <person name="Gordon J."/>
        </authorList>
    </citation>
    <scope>NUCLEOTIDE SEQUENCE</scope>
    <source>
        <strain evidence="1">DSM 17241</strain>
    </source>
</reference>
<proteinExistence type="predicted"/>
<name>B0P6F1_9FIRM</name>
<dbReference type="EMBL" id="ABGD02000005">
    <property type="protein sequence ID" value="EDS12776.1"/>
    <property type="molecule type" value="Genomic_DNA"/>
</dbReference>
<sequence length="39" mass="4248">MFLSILSFIVQSRTPGFAAFHPAIPAVSVSFYPAFVCDL</sequence>
<accession>B0P6F1</accession>
<keyword evidence="2" id="KW-1185">Reference proteome</keyword>
<dbReference type="Proteomes" id="UP000003803">
    <property type="component" value="Unassembled WGS sequence"/>
</dbReference>
<dbReference type="HOGENOM" id="CLU_3303772_0_0_9"/>
<evidence type="ECO:0000313" key="2">
    <source>
        <dbReference type="Proteomes" id="UP000003803"/>
    </source>
</evidence>